<dbReference type="PANTHER" id="PTHR37079">
    <property type="entry name" value="SERINE/THREONINE-PROTEIN KINASE ATM"/>
    <property type="match status" value="1"/>
</dbReference>
<dbReference type="InterPro" id="IPR038980">
    <property type="entry name" value="ATM_plant"/>
</dbReference>
<keyword evidence="1" id="KW-0418">Kinase</keyword>
<evidence type="ECO:0000313" key="2">
    <source>
        <dbReference type="Proteomes" id="UP000797356"/>
    </source>
</evidence>
<dbReference type="AlphaFoldDB" id="A0A8K0IAN0"/>
<dbReference type="OrthoDB" id="1731664at2759"/>
<protein>
    <submittedName>
        <fullName evidence="1">Putative Serine/threonine-protein kinase ATM</fullName>
    </submittedName>
</protein>
<dbReference type="GO" id="GO:0006974">
    <property type="term" value="P:DNA damage response"/>
    <property type="evidence" value="ECO:0007669"/>
    <property type="project" value="InterPro"/>
</dbReference>
<organism evidence="1 2">
    <name type="scientific">Cocos nucifera</name>
    <name type="common">Coconut palm</name>
    <dbReference type="NCBI Taxonomy" id="13894"/>
    <lineage>
        <taxon>Eukaryota</taxon>
        <taxon>Viridiplantae</taxon>
        <taxon>Streptophyta</taxon>
        <taxon>Embryophyta</taxon>
        <taxon>Tracheophyta</taxon>
        <taxon>Spermatophyta</taxon>
        <taxon>Magnoliopsida</taxon>
        <taxon>Liliopsida</taxon>
        <taxon>Arecaceae</taxon>
        <taxon>Arecoideae</taxon>
        <taxon>Cocoseae</taxon>
        <taxon>Attaleinae</taxon>
        <taxon>Cocos</taxon>
    </lineage>
</organism>
<name>A0A8K0IAN0_COCNU</name>
<sequence>MSVLVADFISRIGIGDPYRVIFHLPKDSCQKLSFKPSSWESGFCTSTVVSDGLLIDLLRLLKKYLLDDHVKIVDMTSRTLRGILSTEKGQGVLLSLDSYENSLIVVHSKGVNLDLVDKLLLDSENYSGGIFIF</sequence>
<dbReference type="EMBL" id="CM017876">
    <property type="protein sequence ID" value="KAG1342770.1"/>
    <property type="molecule type" value="Genomic_DNA"/>
</dbReference>
<keyword evidence="2" id="KW-1185">Reference proteome</keyword>
<comment type="caution">
    <text evidence="1">The sequence shown here is derived from an EMBL/GenBank/DDBJ whole genome shotgun (WGS) entry which is preliminary data.</text>
</comment>
<dbReference type="Proteomes" id="UP000797356">
    <property type="component" value="Chromosome 5"/>
</dbReference>
<evidence type="ECO:0000313" key="1">
    <source>
        <dbReference type="EMBL" id="KAG1342770.1"/>
    </source>
</evidence>
<accession>A0A8K0IAN0</accession>
<dbReference type="PANTHER" id="PTHR37079:SF4">
    <property type="entry name" value="SERINE_THREONINE-PROTEIN KINASE ATM"/>
    <property type="match status" value="1"/>
</dbReference>
<proteinExistence type="predicted"/>
<reference evidence="1" key="2">
    <citation type="submission" date="2019-07" db="EMBL/GenBank/DDBJ databases">
        <authorList>
            <person name="Yang Y."/>
            <person name="Bocs S."/>
            <person name="Baudouin L."/>
        </authorList>
    </citation>
    <scope>NUCLEOTIDE SEQUENCE</scope>
    <source>
        <tissue evidence="1">Spear leaf of Hainan Tall coconut</tissue>
    </source>
</reference>
<reference evidence="1" key="1">
    <citation type="journal article" date="2017" name="Gigascience">
        <title>The genome draft of coconut (Cocos nucifera).</title>
        <authorList>
            <person name="Xiao Y."/>
            <person name="Xu P."/>
            <person name="Fan H."/>
            <person name="Baudouin L."/>
            <person name="Xia W."/>
            <person name="Bocs S."/>
            <person name="Xu J."/>
            <person name="Li Q."/>
            <person name="Guo A."/>
            <person name="Zhou L."/>
            <person name="Li J."/>
            <person name="Wu Y."/>
            <person name="Ma Z."/>
            <person name="Armero A."/>
            <person name="Issali A.E."/>
            <person name="Liu N."/>
            <person name="Peng M."/>
            <person name="Yang Y."/>
        </authorList>
    </citation>
    <scope>NUCLEOTIDE SEQUENCE</scope>
    <source>
        <tissue evidence="1">Spear leaf of Hainan Tall coconut</tissue>
    </source>
</reference>
<keyword evidence="1" id="KW-0808">Transferase</keyword>
<gene>
    <name evidence="1" type="ORF">COCNU_05G009990</name>
</gene>
<dbReference type="GO" id="GO:0004674">
    <property type="term" value="F:protein serine/threonine kinase activity"/>
    <property type="evidence" value="ECO:0007669"/>
    <property type="project" value="InterPro"/>
</dbReference>